<keyword evidence="2" id="KW-1185">Reference proteome</keyword>
<dbReference type="Gramene" id="PHT73474">
    <property type="protein sequence ID" value="PHT73474"/>
    <property type="gene ID" value="T459_24259"/>
</dbReference>
<dbReference type="Proteomes" id="UP000222542">
    <property type="component" value="Unassembled WGS sequence"/>
</dbReference>
<dbReference type="OMA" id="WNCINIF"/>
<gene>
    <name evidence="1" type="ORF">T459_24259</name>
</gene>
<dbReference type="Gene3D" id="3.80.10.10">
    <property type="entry name" value="Ribonuclease Inhibitor"/>
    <property type="match status" value="1"/>
</dbReference>
<dbReference type="EMBL" id="AYRZ02000009">
    <property type="protein sequence ID" value="PHT73474.1"/>
    <property type="molecule type" value="Genomic_DNA"/>
</dbReference>
<dbReference type="PANTHER" id="PTHR15140">
    <property type="entry name" value="TUBULIN-SPECIFIC CHAPERONE E"/>
    <property type="match status" value="1"/>
</dbReference>
<dbReference type="SUPFAM" id="SSF52058">
    <property type="entry name" value="L domain-like"/>
    <property type="match status" value="1"/>
</dbReference>
<name>A0A2G2YUU9_CAPAN</name>
<evidence type="ECO:0008006" key="3">
    <source>
        <dbReference type="Google" id="ProtNLM"/>
    </source>
</evidence>
<reference evidence="1 2" key="2">
    <citation type="journal article" date="2017" name="Genome Biol.">
        <title>New reference genome sequences of hot pepper reveal the massive evolution of plant disease-resistance genes by retroduplication.</title>
        <authorList>
            <person name="Kim S."/>
            <person name="Park J."/>
            <person name="Yeom S.I."/>
            <person name="Kim Y.M."/>
            <person name="Seo E."/>
            <person name="Kim K.T."/>
            <person name="Kim M.S."/>
            <person name="Lee J.M."/>
            <person name="Cheong K."/>
            <person name="Shin H.S."/>
            <person name="Kim S.B."/>
            <person name="Han K."/>
            <person name="Lee J."/>
            <person name="Park M."/>
            <person name="Lee H.A."/>
            <person name="Lee H.Y."/>
            <person name="Lee Y."/>
            <person name="Oh S."/>
            <person name="Lee J.H."/>
            <person name="Choi E."/>
            <person name="Choi E."/>
            <person name="Lee S.E."/>
            <person name="Jeon J."/>
            <person name="Kim H."/>
            <person name="Choi G."/>
            <person name="Song H."/>
            <person name="Lee J."/>
            <person name="Lee S.C."/>
            <person name="Kwon J.K."/>
            <person name="Lee H.Y."/>
            <person name="Koo N."/>
            <person name="Hong Y."/>
            <person name="Kim R.W."/>
            <person name="Kang W.H."/>
            <person name="Huh J.H."/>
            <person name="Kang B.C."/>
            <person name="Yang T.J."/>
            <person name="Lee Y.H."/>
            <person name="Bennetzen J.L."/>
            <person name="Choi D."/>
        </authorList>
    </citation>
    <scope>NUCLEOTIDE SEQUENCE [LARGE SCALE GENOMIC DNA]</scope>
    <source>
        <strain evidence="2">cv. CM334</strain>
    </source>
</reference>
<dbReference type="AlphaFoldDB" id="A0A2G2YUU9"/>
<proteinExistence type="predicted"/>
<protein>
    <recommendedName>
        <fullName evidence="3">Late blight resistance protein homolog R1A-3</fullName>
    </recommendedName>
</protein>
<dbReference type="PANTHER" id="PTHR15140:SF33">
    <property type="entry name" value="LATE BLIGHT RESISTANCE PROTEIN HOMOLOG R1A-3 ISOFORM X1"/>
    <property type="match status" value="1"/>
</dbReference>
<evidence type="ECO:0000313" key="2">
    <source>
        <dbReference type="Proteomes" id="UP000222542"/>
    </source>
</evidence>
<sequence>MQLRHLKLPRFYLPDCPSGSVDKGRQLDFSNLQTISYLSSGCCTKEVIMGIQNVKELGISRYEIDSNGLLNNLIYLQQLETLSLTYCFSRLFPAMLKTLKLERTYLSWSYLDIIAALPNLEVLKLIDDACDGEEWHPSVRGFNKLKLLLIEFNDLKYWKATNDNFHVLERLMIRSCPHLKEVPIEFADINTLQLIQLKWCLPELRKSAARIQKEQEVLGNNPVDVCFSDPCTLGKSSMRLPNATGDLSCVLSSTLFFVTWQSKSSIQKSLTLYVEEIDL</sequence>
<evidence type="ECO:0000313" key="1">
    <source>
        <dbReference type="EMBL" id="PHT73474.1"/>
    </source>
</evidence>
<accession>A0A2G2YUU9</accession>
<organism evidence="1 2">
    <name type="scientific">Capsicum annuum</name>
    <name type="common">Capsicum pepper</name>
    <dbReference type="NCBI Taxonomy" id="4072"/>
    <lineage>
        <taxon>Eukaryota</taxon>
        <taxon>Viridiplantae</taxon>
        <taxon>Streptophyta</taxon>
        <taxon>Embryophyta</taxon>
        <taxon>Tracheophyta</taxon>
        <taxon>Spermatophyta</taxon>
        <taxon>Magnoliopsida</taxon>
        <taxon>eudicotyledons</taxon>
        <taxon>Gunneridae</taxon>
        <taxon>Pentapetalae</taxon>
        <taxon>asterids</taxon>
        <taxon>lamiids</taxon>
        <taxon>Solanales</taxon>
        <taxon>Solanaceae</taxon>
        <taxon>Solanoideae</taxon>
        <taxon>Capsiceae</taxon>
        <taxon>Capsicum</taxon>
    </lineage>
</organism>
<dbReference type="InterPro" id="IPR032675">
    <property type="entry name" value="LRR_dom_sf"/>
</dbReference>
<comment type="caution">
    <text evidence="1">The sequence shown here is derived from an EMBL/GenBank/DDBJ whole genome shotgun (WGS) entry which is preliminary data.</text>
</comment>
<reference evidence="1 2" key="1">
    <citation type="journal article" date="2014" name="Nat. Genet.">
        <title>Genome sequence of the hot pepper provides insights into the evolution of pungency in Capsicum species.</title>
        <authorList>
            <person name="Kim S."/>
            <person name="Park M."/>
            <person name="Yeom S.I."/>
            <person name="Kim Y.M."/>
            <person name="Lee J.M."/>
            <person name="Lee H.A."/>
            <person name="Seo E."/>
            <person name="Choi J."/>
            <person name="Cheong K."/>
            <person name="Kim K.T."/>
            <person name="Jung K."/>
            <person name="Lee G.W."/>
            <person name="Oh S.K."/>
            <person name="Bae C."/>
            <person name="Kim S.B."/>
            <person name="Lee H.Y."/>
            <person name="Kim S.Y."/>
            <person name="Kim M.S."/>
            <person name="Kang B.C."/>
            <person name="Jo Y.D."/>
            <person name="Yang H.B."/>
            <person name="Jeong H.J."/>
            <person name="Kang W.H."/>
            <person name="Kwon J.K."/>
            <person name="Shin C."/>
            <person name="Lim J.Y."/>
            <person name="Park J.H."/>
            <person name="Huh J.H."/>
            <person name="Kim J.S."/>
            <person name="Kim B.D."/>
            <person name="Cohen O."/>
            <person name="Paran I."/>
            <person name="Suh M.C."/>
            <person name="Lee S.B."/>
            <person name="Kim Y.K."/>
            <person name="Shin Y."/>
            <person name="Noh S.J."/>
            <person name="Park J."/>
            <person name="Seo Y.S."/>
            <person name="Kwon S.Y."/>
            <person name="Kim H.A."/>
            <person name="Park J.M."/>
            <person name="Kim H.J."/>
            <person name="Choi S.B."/>
            <person name="Bosland P.W."/>
            <person name="Reeves G."/>
            <person name="Jo S.H."/>
            <person name="Lee B.W."/>
            <person name="Cho H.T."/>
            <person name="Choi H.S."/>
            <person name="Lee M.S."/>
            <person name="Yu Y."/>
            <person name="Do Choi Y."/>
            <person name="Park B.S."/>
            <person name="van Deynze A."/>
            <person name="Ashrafi H."/>
            <person name="Hill T."/>
            <person name="Kim W.T."/>
            <person name="Pai H.S."/>
            <person name="Ahn H.K."/>
            <person name="Yeam I."/>
            <person name="Giovannoni J.J."/>
            <person name="Rose J.K."/>
            <person name="Sorensen I."/>
            <person name="Lee S.J."/>
            <person name="Kim R.W."/>
            <person name="Choi I.Y."/>
            <person name="Choi B.S."/>
            <person name="Lim J.S."/>
            <person name="Lee Y.H."/>
            <person name="Choi D."/>
        </authorList>
    </citation>
    <scope>NUCLEOTIDE SEQUENCE [LARGE SCALE GENOMIC DNA]</scope>
    <source>
        <strain evidence="2">cv. CM334</strain>
    </source>
</reference>